<protein>
    <submittedName>
        <fullName evidence="2">Gfo/Idh/MocA family oxidoreductase</fullName>
    </submittedName>
</protein>
<dbReference type="Gene3D" id="3.40.50.720">
    <property type="entry name" value="NAD(P)-binding Rossmann-like Domain"/>
    <property type="match status" value="1"/>
</dbReference>
<dbReference type="Proteomes" id="UP000275076">
    <property type="component" value="Unassembled WGS sequence"/>
</dbReference>
<feature type="domain" description="Gfo/Idh/MocA-like oxidoreductase N-terminal" evidence="1">
    <location>
        <begin position="6"/>
        <end position="126"/>
    </location>
</feature>
<evidence type="ECO:0000259" key="1">
    <source>
        <dbReference type="Pfam" id="PF01408"/>
    </source>
</evidence>
<evidence type="ECO:0000313" key="2">
    <source>
        <dbReference type="EMBL" id="RSL34783.1"/>
    </source>
</evidence>
<dbReference type="AlphaFoldDB" id="A0A3R9QWB8"/>
<reference evidence="2 3" key="1">
    <citation type="submission" date="2018-10" db="EMBL/GenBank/DDBJ databases">
        <title>Draft genome sequence of Bacillus salarius IM0101, isolated from a hypersaline soil in Inner Mongolia, China.</title>
        <authorList>
            <person name="Yamprayoonswat W."/>
            <person name="Boonvisut S."/>
            <person name="Jumpathong W."/>
            <person name="Sittihan S."/>
            <person name="Ruangsuj P."/>
            <person name="Wanthongcharoen S."/>
            <person name="Thongpramul N."/>
            <person name="Pimmason S."/>
            <person name="Yu B."/>
            <person name="Yasawong M."/>
        </authorList>
    </citation>
    <scope>NUCLEOTIDE SEQUENCE [LARGE SCALE GENOMIC DNA]</scope>
    <source>
        <strain evidence="2 3">IM0101</strain>
    </source>
</reference>
<dbReference type="PANTHER" id="PTHR43249">
    <property type="entry name" value="UDP-N-ACETYL-2-AMINO-2-DEOXY-D-GLUCURONATE OXIDASE"/>
    <property type="match status" value="1"/>
</dbReference>
<dbReference type="OrthoDB" id="9781966at2"/>
<evidence type="ECO:0000313" key="3">
    <source>
        <dbReference type="Proteomes" id="UP000275076"/>
    </source>
</evidence>
<dbReference type="GO" id="GO:0000166">
    <property type="term" value="F:nucleotide binding"/>
    <property type="evidence" value="ECO:0007669"/>
    <property type="project" value="InterPro"/>
</dbReference>
<dbReference type="InterPro" id="IPR000683">
    <property type="entry name" value="Gfo/Idh/MocA-like_OxRdtase_N"/>
</dbReference>
<gene>
    <name evidence="2" type="ORF">D7Z54_02795</name>
</gene>
<dbReference type="SUPFAM" id="SSF55347">
    <property type="entry name" value="Glyceraldehyde-3-phosphate dehydrogenase-like, C-terminal domain"/>
    <property type="match status" value="1"/>
</dbReference>
<sequence>MENYVRLVLVGIGGYGNTYLRELYEHSMFDMIQGVVDIYPENSTYYEEIKEHNIPIFSSLEAFYEECKADLAIISTPIHFHTKQTICALENGSNVLCEKPMSPVIEDAKRMIQLKEEKNKFVAIGFDWSFSDVIQNLKQDIIAGMFGKAKRMKTLVLWPRNEEYYERASWAGKKYAQDGTPIFDSVANNATSHFLHNMFYVLGDKPEESAPLDKLTAELYCVNDIETFDTCAFKGVTDAGTEIYYFASHAVTEELGPVFEYEFEDARILYKKNESIVVYFDDGTEKIYGEPEQERSYKLFHCIKAVQENRKETLCGPNAALSHVYSINAIHQSVPQAYPFPKEFINYDAANRMTSVQGLNTLLKQCYEQWLLPSETKEASWTRQGSVVSTS</sequence>
<organism evidence="2 3">
    <name type="scientific">Salibacterium salarium</name>
    <dbReference type="NCBI Taxonomy" id="284579"/>
    <lineage>
        <taxon>Bacteria</taxon>
        <taxon>Bacillati</taxon>
        <taxon>Bacillota</taxon>
        <taxon>Bacilli</taxon>
        <taxon>Bacillales</taxon>
        <taxon>Bacillaceae</taxon>
    </lineage>
</organism>
<dbReference type="Pfam" id="PF01408">
    <property type="entry name" value="GFO_IDH_MocA"/>
    <property type="match status" value="1"/>
</dbReference>
<keyword evidence="3" id="KW-1185">Reference proteome</keyword>
<dbReference type="InterPro" id="IPR052515">
    <property type="entry name" value="Gfo/Idh/MocA_Oxidoreductase"/>
</dbReference>
<dbReference type="PANTHER" id="PTHR43249:SF1">
    <property type="entry name" value="D-GLUCOSIDE 3-DEHYDROGENASE"/>
    <property type="match status" value="1"/>
</dbReference>
<name>A0A3R9QWB8_9BACI</name>
<dbReference type="Gene3D" id="3.30.360.10">
    <property type="entry name" value="Dihydrodipicolinate Reductase, domain 2"/>
    <property type="match status" value="1"/>
</dbReference>
<dbReference type="EMBL" id="RBVX01000002">
    <property type="protein sequence ID" value="RSL34783.1"/>
    <property type="molecule type" value="Genomic_DNA"/>
</dbReference>
<proteinExistence type="predicted"/>
<dbReference type="SUPFAM" id="SSF51735">
    <property type="entry name" value="NAD(P)-binding Rossmann-fold domains"/>
    <property type="match status" value="1"/>
</dbReference>
<accession>A0A3R9QWB8</accession>
<dbReference type="RefSeq" id="WP_125554239.1">
    <property type="nucleotide sequence ID" value="NZ_RBVX01000002.1"/>
</dbReference>
<comment type="caution">
    <text evidence="2">The sequence shown here is derived from an EMBL/GenBank/DDBJ whole genome shotgun (WGS) entry which is preliminary data.</text>
</comment>
<dbReference type="InterPro" id="IPR036291">
    <property type="entry name" value="NAD(P)-bd_dom_sf"/>
</dbReference>